<sequence>MGRLSVVVPVYNVGSYLDACLESLEAQTFRDIDVICVNDGSTDDSLERLHSWAARDSRVRVINKENGGLSSARNAGIRVATSEFVCFLDSDDVFLPEACETIVQQLADTRADVLTFGATYVPAEPNVPWLDDVLTPRDVVYDGFSMDVLFKEKSRPFAWRMACRTRFLTEHEIWFDEDVPFGEDQVFCFAVYPRAERIAFCSKKLYEYKAARPGSLMDRMNNDPRRKMLAHADIVDHILADWRRLALLGRYGAEMVCWALDFVLTEMLRAPQGDFAAVADGLADVLGRYWTPDQVKVMNLIPADRALALSLVGGRRCSLAARKRAARAFYLARYGHKATYRWLVSGWYLQE</sequence>
<comment type="caution">
    <text evidence="2">The sequence shown here is derived from an EMBL/GenBank/DDBJ whole genome shotgun (WGS) entry which is preliminary data.</text>
</comment>
<dbReference type="STRING" id="1125712.HMPREF1316_2244"/>
<keyword evidence="2" id="KW-0808">Transferase</keyword>
<dbReference type="InterPro" id="IPR029044">
    <property type="entry name" value="Nucleotide-diphossugar_trans"/>
</dbReference>
<evidence type="ECO:0000259" key="1">
    <source>
        <dbReference type="Pfam" id="PF00535"/>
    </source>
</evidence>
<dbReference type="RefSeq" id="WP_021726480.1">
    <property type="nucleotide sequence ID" value="NZ_AWEZ01000056.1"/>
</dbReference>
<dbReference type="EMBL" id="AWEZ01000056">
    <property type="protein sequence ID" value="ERL07641.1"/>
    <property type="molecule type" value="Genomic_DNA"/>
</dbReference>
<dbReference type="SUPFAM" id="SSF53448">
    <property type="entry name" value="Nucleotide-diphospho-sugar transferases"/>
    <property type="match status" value="1"/>
</dbReference>
<organism evidence="2 3">
    <name type="scientific">Olsenella profusa F0195</name>
    <dbReference type="NCBI Taxonomy" id="1125712"/>
    <lineage>
        <taxon>Bacteria</taxon>
        <taxon>Bacillati</taxon>
        <taxon>Actinomycetota</taxon>
        <taxon>Coriobacteriia</taxon>
        <taxon>Coriobacteriales</taxon>
        <taxon>Atopobiaceae</taxon>
        <taxon>Olsenella</taxon>
    </lineage>
</organism>
<dbReference type="AlphaFoldDB" id="U2V4P4"/>
<dbReference type="OrthoDB" id="1666828at2"/>
<evidence type="ECO:0000313" key="2">
    <source>
        <dbReference type="EMBL" id="ERL07641.1"/>
    </source>
</evidence>
<dbReference type="GO" id="GO:0016758">
    <property type="term" value="F:hexosyltransferase activity"/>
    <property type="evidence" value="ECO:0007669"/>
    <property type="project" value="UniProtKB-ARBA"/>
</dbReference>
<keyword evidence="3" id="KW-1185">Reference proteome</keyword>
<gene>
    <name evidence="2" type="ORF">HMPREF1316_2244</name>
</gene>
<dbReference type="Proteomes" id="UP000016638">
    <property type="component" value="Unassembled WGS sequence"/>
</dbReference>
<dbReference type="PANTHER" id="PTHR22916">
    <property type="entry name" value="GLYCOSYLTRANSFERASE"/>
    <property type="match status" value="1"/>
</dbReference>
<dbReference type="InterPro" id="IPR001173">
    <property type="entry name" value="Glyco_trans_2-like"/>
</dbReference>
<dbReference type="EC" id="2.4.-.-" evidence="2"/>
<dbReference type="PANTHER" id="PTHR22916:SF3">
    <property type="entry name" value="UDP-GLCNAC:BETAGAL BETA-1,3-N-ACETYLGLUCOSAMINYLTRANSFERASE-LIKE PROTEIN 1"/>
    <property type="match status" value="1"/>
</dbReference>
<keyword evidence="2" id="KW-0328">Glycosyltransferase</keyword>
<reference evidence="2 3" key="1">
    <citation type="submission" date="2013-08" db="EMBL/GenBank/DDBJ databases">
        <authorList>
            <person name="Durkin A.S."/>
            <person name="Haft D.R."/>
            <person name="McCorrison J."/>
            <person name="Torralba M."/>
            <person name="Gillis M."/>
            <person name="Haft D.H."/>
            <person name="Methe B."/>
            <person name="Sutton G."/>
            <person name="Nelson K.E."/>
        </authorList>
    </citation>
    <scope>NUCLEOTIDE SEQUENCE [LARGE SCALE GENOMIC DNA]</scope>
    <source>
        <strain evidence="2 3">F0195</strain>
    </source>
</reference>
<dbReference type="eggNOG" id="COG0463">
    <property type="taxonomic scope" value="Bacteria"/>
</dbReference>
<evidence type="ECO:0000313" key="3">
    <source>
        <dbReference type="Proteomes" id="UP000016638"/>
    </source>
</evidence>
<dbReference type="PATRIC" id="fig|1125712.3.peg.1589"/>
<accession>U2V4P4</accession>
<protein>
    <submittedName>
        <fullName evidence="2">Glycosyltransferase, group 2 family protein</fullName>
        <ecNumber evidence="2">2.4.-.-</ecNumber>
    </submittedName>
</protein>
<proteinExistence type="predicted"/>
<dbReference type="Gene3D" id="3.90.550.10">
    <property type="entry name" value="Spore Coat Polysaccharide Biosynthesis Protein SpsA, Chain A"/>
    <property type="match status" value="1"/>
</dbReference>
<name>U2V4P4_9ACTN</name>
<dbReference type="Pfam" id="PF00535">
    <property type="entry name" value="Glycos_transf_2"/>
    <property type="match status" value="1"/>
</dbReference>
<dbReference type="CDD" id="cd00761">
    <property type="entry name" value="Glyco_tranf_GTA_type"/>
    <property type="match status" value="1"/>
</dbReference>
<feature type="domain" description="Glycosyltransferase 2-like" evidence="1">
    <location>
        <begin position="5"/>
        <end position="131"/>
    </location>
</feature>